<dbReference type="Gene3D" id="3.30.40.10">
    <property type="entry name" value="Zinc/RING finger domain, C3HC4 (zinc finger)"/>
    <property type="match status" value="1"/>
</dbReference>
<dbReference type="Pfam" id="PF12796">
    <property type="entry name" value="Ank_2"/>
    <property type="match status" value="1"/>
</dbReference>
<dbReference type="SUPFAM" id="SSF57850">
    <property type="entry name" value="RING/U-box"/>
    <property type="match status" value="1"/>
</dbReference>
<name>A0A6G0XC78_9STRA</name>
<evidence type="ECO:0000256" key="2">
    <source>
        <dbReference type="ARBA" id="ARBA00023043"/>
    </source>
</evidence>
<protein>
    <recommendedName>
        <fullName evidence="6">RING-type domain-containing protein</fullName>
    </recommendedName>
</protein>
<keyword evidence="4" id="KW-0862">Zinc</keyword>
<dbReference type="PROSITE" id="PS50297">
    <property type="entry name" value="ANK_REP_REGION"/>
    <property type="match status" value="2"/>
</dbReference>
<evidence type="ECO:0000313" key="8">
    <source>
        <dbReference type="Proteomes" id="UP000481153"/>
    </source>
</evidence>
<dbReference type="Pfam" id="PF13920">
    <property type="entry name" value="zf-C3HC4_3"/>
    <property type="match status" value="1"/>
</dbReference>
<feature type="repeat" description="ANK" evidence="3">
    <location>
        <begin position="147"/>
        <end position="168"/>
    </location>
</feature>
<dbReference type="InterPro" id="IPR036770">
    <property type="entry name" value="Ankyrin_rpt-contain_sf"/>
</dbReference>
<dbReference type="InterPro" id="IPR013083">
    <property type="entry name" value="Znf_RING/FYVE/PHD"/>
</dbReference>
<evidence type="ECO:0000256" key="4">
    <source>
        <dbReference type="PROSITE-ProRule" id="PRU00175"/>
    </source>
</evidence>
<dbReference type="EMBL" id="VJMJ01000083">
    <property type="protein sequence ID" value="KAF0737632.1"/>
    <property type="molecule type" value="Genomic_DNA"/>
</dbReference>
<evidence type="ECO:0000256" key="1">
    <source>
        <dbReference type="ARBA" id="ARBA00022737"/>
    </source>
</evidence>
<feature type="region of interest" description="Disordered" evidence="5">
    <location>
        <begin position="349"/>
        <end position="395"/>
    </location>
</feature>
<dbReference type="SMART" id="SM00184">
    <property type="entry name" value="RING"/>
    <property type="match status" value="1"/>
</dbReference>
<dbReference type="InterPro" id="IPR002110">
    <property type="entry name" value="Ankyrin_rpt"/>
</dbReference>
<proteinExistence type="predicted"/>
<dbReference type="SUPFAM" id="SSF48403">
    <property type="entry name" value="Ankyrin repeat"/>
    <property type="match status" value="1"/>
</dbReference>
<dbReference type="CDD" id="cd23129">
    <property type="entry name" value="RING-HC_XBAT35-like"/>
    <property type="match status" value="1"/>
</dbReference>
<dbReference type="PANTHER" id="PTHR24198:SF165">
    <property type="entry name" value="ANKYRIN REPEAT-CONTAINING PROTEIN-RELATED"/>
    <property type="match status" value="1"/>
</dbReference>
<evidence type="ECO:0000256" key="3">
    <source>
        <dbReference type="PROSITE-ProRule" id="PRU00023"/>
    </source>
</evidence>
<dbReference type="InterPro" id="IPR001841">
    <property type="entry name" value="Znf_RING"/>
</dbReference>
<dbReference type="PROSITE" id="PS50089">
    <property type="entry name" value="ZF_RING_2"/>
    <property type="match status" value="1"/>
</dbReference>
<evidence type="ECO:0000256" key="5">
    <source>
        <dbReference type="SAM" id="MobiDB-lite"/>
    </source>
</evidence>
<dbReference type="GO" id="GO:0008270">
    <property type="term" value="F:zinc ion binding"/>
    <property type="evidence" value="ECO:0007669"/>
    <property type="project" value="UniProtKB-KW"/>
</dbReference>
<dbReference type="AlphaFoldDB" id="A0A6G0XC78"/>
<sequence>MASRHDGERIATLVRLNRSIVETERLRDEILTKKDAYPASSEKAKQLAKKLNVVQQDLFSLRREREEAFRAEDYGLEKVPYMAAYHGSLPALKEFVSTMSPITSNYLEYVDPETGNTPLLAACARGNVECAKLLIAVGANTDAHNKTGSSALHCACAKGQVEIVTLLLAVPFLDPYVRDNRDQSALHVARLACLENGAWVRYKECARLLEERCSVFRGWAYERVDAPGLGKLFSSPWKLRYVVILRTNASSQQLEMSLFKAAEYSRCPPVPTSTLLYTLGNPIQRDVRGSKKELAFSFPAQRDASSAPMTTIQFAAATPEGLTAWLSFFKVYSKLKSIDDVLLLRDEEEKKPPKQVPDWNNLSSPSNQMPPSPSAPRLSLPPSSPPPDAPSAPSLALSPSAQVAFEVGHDAFDGLNKGKAMKKTSTSDDSTLSKPAMFVKKSAASSARSEQLEEKDERRRDCIVCFDAAQDAVCVPCGHNAICMDCAELLMQQDVRPCPVCRKNIREVVRIYHG</sequence>
<dbReference type="Proteomes" id="UP000481153">
    <property type="component" value="Unassembled WGS sequence"/>
</dbReference>
<dbReference type="Gene3D" id="1.25.40.20">
    <property type="entry name" value="Ankyrin repeat-containing domain"/>
    <property type="match status" value="1"/>
</dbReference>
<gene>
    <name evidence="7" type="ORF">Ae201684_006301</name>
</gene>
<dbReference type="OrthoDB" id="10038642at2759"/>
<evidence type="ECO:0000259" key="6">
    <source>
        <dbReference type="PROSITE" id="PS50089"/>
    </source>
</evidence>
<keyword evidence="2 3" id="KW-0040">ANK repeat</keyword>
<reference evidence="7 8" key="1">
    <citation type="submission" date="2019-07" db="EMBL/GenBank/DDBJ databases">
        <title>Genomics analysis of Aphanomyces spp. identifies a new class of oomycete effector associated with host adaptation.</title>
        <authorList>
            <person name="Gaulin E."/>
        </authorList>
    </citation>
    <scope>NUCLEOTIDE SEQUENCE [LARGE SCALE GENOMIC DNA]</scope>
    <source>
        <strain evidence="7 8">ATCC 201684</strain>
    </source>
</reference>
<dbReference type="VEuPathDB" id="FungiDB:AeMF1_007854"/>
<feature type="repeat" description="ANK" evidence="3">
    <location>
        <begin position="114"/>
        <end position="146"/>
    </location>
</feature>
<keyword evidence="4" id="KW-0479">Metal-binding</keyword>
<organism evidence="7 8">
    <name type="scientific">Aphanomyces euteiches</name>
    <dbReference type="NCBI Taxonomy" id="100861"/>
    <lineage>
        <taxon>Eukaryota</taxon>
        <taxon>Sar</taxon>
        <taxon>Stramenopiles</taxon>
        <taxon>Oomycota</taxon>
        <taxon>Saprolegniomycetes</taxon>
        <taxon>Saprolegniales</taxon>
        <taxon>Verrucalvaceae</taxon>
        <taxon>Aphanomyces</taxon>
    </lineage>
</organism>
<evidence type="ECO:0000313" key="7">
    <source>
        <dbReference type="EMBL" id="KAF0737632.1"/>
    </source>
</evidence>
<accession>A0A6G0XC78</accession>
<feature type="domain" description="RING-type" evidence="6">
    <location>
        <begin position="462"/>
        <end position="502"/>
    </location>
</feature>
<keyword evidence="4" id="KW-0863">Zinc-finger</keyword>
<dbReference type="PANTHER" id="PTHR24198">
    <property type="entry name" value="ANKYRIN REPEAT AND PROTEIN KINASE DOMAIN-CONTAINING PROTEIN"/>
    <property type="match status" value="1"/>
</dbReference>
<keyword evidence="1" id="KW-0677">Repeat</keyword>
<dbReference type="PROSITE" id="PS50088">
    <property type="entry name" value="ANK_REPEAT"/>
    <property type="match status" value="2"/>
</dbReference>
<comment type="caution">
    <text evidence="7">The sequence shown here is derived from an EMBL/GenBank/DDBJ whole genome shotgun (WGS) entry which is preliminary data.</text>
</comment>
<keyword evidence="8" id="KW-1185">Reference proteome</keyword>
<dbReference type="SMART" id="SM00248">
    <property type="entry name" value="ANK"/>
    <property type="match status" value="2"/>
</dbReference>